<gene>
    <name evidence="1" type="ORF">FWILDA_LOCUS9108</name>
</gene>
<dbReference type="OrthoDB" id="2318150at2759"/>
<dbReference type="Proteomes" id="UP001153678">
    <property type="component" value="Unassembled WGS sequence"/>
</dbReference>
<sequence length="71" mass="8166">PNLPCKIIEKLYKNYYKLGCKSGILNISYNGSNLEPISLNSLSELNNISNNIISIKRLQDYKIFLKLKFLT</sequence>
<protein>
    <submittedName>
        <fullName evidence="1">7727_t:CDS:1</fullName>
    </submittedName>
</protein>
<name>A0A9W4WQP6_9GLOM</name>
<dbReference type="AlphaFoldDB" id="A0A9W4WQP6"/>
<comment type="caution">
    <text evidence="1">The sequence shown here is derived from an EMBL/GenBank/DDBJ whole genome shotgun (WGS) entry which is preliminary data.</text>
</comment>
<accession>A0A9W4WQP6</accession>
<proteinExistence type="predicted"/>
<organism evidence="1 2">
    <name type="scientific">Funneliformis geosporum</name>
    <dbReference type="NCBI Taxonomy" id="1117311"/>
    <lineage>
        <taxon>Eukaryota</taxon>
        <taxon>Fungi</taxon>
        <taxon>Fungi incertae sedis</taxon>
        <taxon>Mucoromycota</taxon>
        <taxon>Glomeromycotina</taxon>
        <taxon>Glomeromycetes</taxon>
        <taxon>Glomerales</taxon>
        <taxon>Glomeraceae</taxon>
        <taxon>Funneliformis</taxon>
    </lineage>
</organism>
<reference evidence="1" key="1">
    <citation type="submission" date="2022-08" db="EMBL/GenBank/DDBJ databases">
        <authorList>
            <person name="Kallberg Y."/>
            <person name="Tangrot J."/>
            <person name="Rosling A."/>
        </authorList>
    </citation>
    <scope>NUCLEOTIDE SEQUENCE</scope>
    <source>
        <strain evidence="1">Wild A</strain>
    </source>
</reference>
<dbReference type="EMBL" id="CAMKVN010002078">
    <property type="protein sequence ID" value="CAI2179474.1"/>
    <property type="molecule type" value="Genomic_DNA"/>
</dbReference>
<evidence type="ECO:0000313" key="2">
    <source>
        <dbReference type="Proteomes" id="UP001153678"/>
    </source>
</evidence>
<keyword evidence="2" id="KW-1185">Reference proteome</keyword>
<evidence type="ECO:0000313" key="1">
    <source>
        <dbReference type="EMBL" id="CAI2179474.1"/>
    </source>
</evidence>
<feature type="non-terminal residue" evidence="1">
    <location>
        <position position="1"/>
    </location>
</feature>